<dbReference type="Gene3D" id="2.40.50.100">
    <property type="match status" value="1"/>
</dbReference>
<keyword evidence="6" id="KW-0547">Nucleotide-binding</keyword>
<dbReference type="InterPro" id="IPR055190">
    <property type="entry name" value="ATP-synt_VA_C"/>
</dbReference>
<feature type="domain" description="ATPase F1/V1/A1 complex alpha/beta subunit nucleotide-binding" evidence="14">
    <location>
        <begin position="399"/>
        <end position="625"/>
    </location>
</feature>
<evidence type="ECO:0000259" key="14">
    <source>
        <dbReference type="Pfam" id="PF00006"/>
    </source>
</evidence>
<dbReference type="NCBIfam" id="NF003220">
    <property type="entry name" value="PRK04192.1"/>
    <property type="match status" value="1"/>
</dbReference>
<gene>
    <name evidence="18" type="ORF">DARMORV10_C06P52800.1</name>
</gene>
<dbReference type="InterPro" id="IPR027417">
    <property type="entry name" value="P-loop_NTPase"/>
</dbReference>
<keyword evidence="10" id="KW-0406">Ion transport</keyword>
<dbReference type="InterPro" id="IPR000194">
    <property type="entry name" value="ATPase_F1/V1/A1_a/bsu_nucl-bd"/>
</dbReference>
<evidence type="ECO:0000256" key="11">
    <source>
        <dbReference type="ARBA" id="ARBA00030856"/>
    </source>
</evidence>
<dbReference type="GO" id="GO:0046961">
    <property type="term" value="F:proton-transporting ATPase activity, rotational mechanism"/>
    <property type="evidence" value="ECO:0007669"/>
    <property type="project" value="InterPro"/>
</dbReference>
<dbReference type="Proteomes" id="UP001295469">
    <property type="component" value="Chromosome C06"/>
</dbReference>
<evidence type="ECO:0000256" key="3">
    <source>
        <dbReference type="ARBA" id="ARBA00012473"/>
    </source>
</evidence>
<dbReference type="InterPro" id="IPR005725">
    <property type="entry name" value="ATPase_V1-cplx_asu"/>
</dbReference>
<dbReference type="EMBL" id="HG994370">
    <property type="protein sequence ID" value="CAF2065634.1"/>
    <property type="molecule type" value="Genomic_DNA"/>
</dbReference>
<evidence type="ECO:0000256" key="6">
    <source>
        <dbReference type="ARBA" id="ARBA00022741"/>
    </source>
</evidence>
<dbReference type="NCBIfam" id="TIGR01042">
    <property type="entry name" value="V-ATPase_V1_A"/>
    <property type="match status" value="1"/>
</dbReference>
<dbReference type="InterPro" id="IPR024034">
    <property type="entry name" value="ATPase_F1/V1_b/a_C"/>
</dbReference>
<evidence type="ECO:0000256" key="5">
    <source>
        <dbReference type="ARBA" id="ARBA00022448"/>
    </source>
</evidence>
<feature type="domain" description="ATPsynthase alpha/beta subunit barrel-sandwich" evidence="16">
    <location>
        <begin position="294"/>
        <end position="381"/>
    </location>
</feature>
<protein>
    <recommendedName>
        <fullName evidence="4">V-type proton ATPase catalytic subunit A</fullName>
        <ecNumber evidence="3">7.1.2.2</ecNumber>
    </recommendedName>
    <alternativeName>
        <fullName evidence="12">V-ATPase 69 kDa subunit</fullName>
    </alternativeName>
    <alternativeName>
        <fullName evidence="11">Vacuolar proton pump subunit alpha</fullName>
    </alternativeName>
</protein>
<evidence type="ECO:0000259" key="17">
    <source>
        <dbReference type="Pfam" id="PF22919"/>
    </source>
</evidence>
<dbReference type="FunFam" id="3.40.50.300:FF:000052">
    <property type="entry name" value="V-type proton ATPase catalytic subunit A"/>
    <property type="match status" value="1"/>
</dbReference>
<comment type="similarity">
    <text evidence="2">Belongs to the ATPase alpha/beta chains family.</text>
</comment>
<dbReference type="FunFam" id="2.40.50.100:FF:000008">
    <property type="entry name" value="V-type proton ATPase catalytic subunit A"/>
    <property type="match status" value="1"/>
</dbReference>
<dbReference type="InterPro" id="IPR022878">
    <property type="entry name" value="V-ATPase_asu"/>
</dbReference>
<dbReference type="FunFam" id="2.40.30.20:FF:000002">
    <property type="entry name" value="V-type proton ATPase catalytic subunit A"/>
    <property type="match status" value="1"/>
</dbReference>
<evidence type="ECO:0000256" key="4">
    <source>
        <dbReference type="ARBA" id="ARBA00018860"/>
    </source>
</evidence>
<dbReference type="SUPFAM" id="SSF47917">
    <property type="entry name" value="C-terminal domain of alpha and beta subunits of F1 ATP synthase"/>
    <property type="match status" value="1"/>
</dbReference>
<dbReference type="HAMAP" id="MF_00309">
    <property type="entry name" value="ATP_synth_A_arch"/>
    <property type="match status" value="1"/>
</dbReference>
<evidence type="ECO:0000256" key="8">
    <source>
        <dbReference type="ARBA" id="ARBA00022840"/>
    </source>
</evidence>
<reference evidence="18" key="1">
    <citation type="submission" date="2021-01" db="EMBL/GenBank/DDBJ databases">
        <authorList>
            <consortium name="Genoscope - CEA"/>
            <person name="William W."/>
        </authorList>
    </citation>
    <scope>NUCLEOTIDE SEQUENCE</scope>
</reference>
<evidence type="ECO:0000259" key="15">
    <source>
        <dbReference type="Pfam" id="PF02874"/>
    </source>
</evidence>
<dbReference type="InterPro" id="IPR020003">
    <property type="entry name" value="ATPase_a/bsu_AS"/>
</dbReference>
<dbReference type="SUPFAM" id="SSF50615">
    <property type="entry name" value="N-terminal domain of alpha and beta subunits of F1 ATP synthase"/>
    <property type="match status" value="1"/>
</dbReference>
<evidence type="ECO:0000256" key="1">
    <source>
        <dbReference type="ARBA" id="ARBA00003685"/>
    </source>
</evidence>
<dbReference type="EC" id="7.1.2.2" evidence="3"/>
<dbReference type="Gene3D" id="3.40.50.300">
    <property type="entry name" value="P-loop containing nucleotide triphosphate hydrolases"/>
    <property type="match status" value="1"/>
</dbReference>
<feature type="domain" description="ATP synthase A/B type C-terminal" evidence="17">
    <location>
        <begin position="633"/>
        <end position="727"/>
    </location>
</feature>
<dbReference type="PANTHER" id="PTHR43607:SF1">
    <property type="entry name" value="H(+)-TRANSPORTING TWO-SECTOR ATPASE"/>
    <property type="match status" value="1"/>
</dbReference>
<dbReference type="InterPro" id="IPR036121">
    <property type="entry name" value="ATPase_F1/V1/A1_a/bsu_N_sf"/>
</dbReference>
<dbReference type="FunFam" id="1.10.1140.10:FF:000002">
    <property type="entry name" value="V-type proton ATPase catalytic subunit A"/>
    <property type="match status" value="1"/>
</dbReference>
<name>A0A816QV56_BRANA</name>
<accession>A0A816QV56</accession>
<evidence type="ECO:0000259" key="16">
    <source>
        <dbReference type="Pfam" id="PF16886"/>
    </source>
</evidence>
<dbReference type="Gene3D" id="2.40.30.20">
    <property type="match status" value="1"/>
</dbReference>
<dbReference type="GO" id="GO:0005524">
    <property type="term" value="F:ATP binding"/>
    <property type="evidence" value="ECO:0007669"/>
    <property type="project" value="UniProtKB-KW"/>
</dbReference>
<dbReference type="InterPro" id="IPR031686">
    <property type="entry name" value="ATP-synth_a_Xtn"/>
</dbReference>
<dbReference type="PANTHER" id="PTHR43607">
    <property type="entry name" value="V-TYPE PROTON ATPASE CATALYTIC SUBUNIT A"/>
    <property type="match status" value="1"/>
</dbReference>
<dbReference type="CDD" id="cd18111">
    <property type="entry name" value="ATP-synt_V_A-type_alpha_C"/>
    <property type="match status" value="1"/>
</dbReference>
<proteinExistence type="inferred from homology"/>
<dbReference type="AlphaFoldDB" id="A0A816QV56"/>
<keyword evidence="5" id="KW-0813">Transport</keyword>
<dbReference type="GO" id="GO:0033180">
    <property type="term" value="C:proton-transporting V-type ATPase, V1 domain"/>
    <property type="evidence" value="ECO:0007669"/>
    <property type="project" value="InterPro"/>
</dbReference>
<sequence>MARSSSPSLSLSRCRFAAVSLLPSSRSIFFRSQSSNRRSNLGELIEIDVAASQSQSQSDPLSQKLEDAVHRIMVRRAAPDWLPFLPGASYWVPPRRSQSHGIAKLVEKLANPVGDEESVSVASGRGWPCSDYFIKGVEPESVETEMASGTAAFHSEDEEGFKLFNLKMPAFYGGKLTTFEDDEKESEYGYVRKVSGPVVVADGMAGAAMYELVRVGNDNLIGEIIRLEGDSATIQVYEETAGLTVNDPVLRTHKPLSVELGPGILGNIFDGIQRPLKTIAKRSGDVYIPRGVSVPALDKDCLWEFQPNDFVEGDTITGGDLYATVFENTLMTHRVALPPDAMGKITYLAPAGQYSLKDTVLELEFQGVKKSYTMLQSWPVRTPRPVASKLAADTPLLTGQRVLDALFPSVLGGTCAIPGAFGCGKTVISQALSKYSNSDAVVYVGCGERGNEMAEVLMDFPQLTMTLPDGREESVMKRTTLVANTSNMPVAAREASIYTGITIAEYFRDMGMNVSMMADSTSRWAEALREISGRLAEMPADSGYPAYLAARLASFYERAGKVKCLGGPERDGSVTIVGAVSPPGGDFSDPVTSATLSIVQVFWGLDKKLAQRKHFPSVNWLISYSKYSTALESFYEKFDPDFINIRTKAREVLQREDDLNEIVQLVGKDALAEGDKITLETAKLLREDYLAQNAFTPYDKFCPFYKSVWMMRNIIHFYNLANQSVERAAGMDGQKITYTLIKHRLGDLFYRLVSQKFEDPAEGEAALVAKFKKLYEDLTAGFRALEDETR</sequence>
<evidence type="ECO:0000256" key="9">
    <source>
        <dbReference type="ARBA" id="ARBA00022967"/>
    </source>
</evidence>
<evidence type="ECO:0000313" key="18">
    <source>
        <dbReference type="EMBL" id="CAF2065634.1"/>
    </source>
</evidence>
<dbReference type="GO" id="GO:0046034">
    <property type="term" value="P:ATP metabolic process"/>
    <property type="evidence" value="ECO:0007669"/>
    <property type="project" value="InterPro"/>
</dbReference>
<evidence type="ECO:0000256" key="13">
    <source>
        <dbReference type="ARBA" id="ARBA00048383"/>
    </source>
</evidence>
<evidence type="ECO:0000256" key="10">
    <source>
        <dbReference type="ARBA" id="ARBA00023065"/>
    </source>
</evidence>
<dbReference type="InterPro" id="IPR004100">
    <property type="entry name" value="ATPase_F1/V1/A1_a/bsu_N"/>
</dbReference>
<comment type="function">
    <text evidence="1">Catalytic subunit of the peripheral V1 complex of vacuolar ATPase. V-ATPase vacuolar ATPase is responsible for acidifying a variety of intracellular compartments in eukaryotic cells.</text>
</comment>
<keyword evidence="9" id="KW-1278">Translocase</keyword>
<feature type="domain" description="ATPase F1/V1/A1 complex alpha/beta subunit N-terminal" evidence="15">
    <location>
        <begin position="192"/>
        <end position="252"/>
    </location>
</feature>
<dbReference type="CDD" id="cd01134">
    <property type="entry name" value="V_A-ATPase_A"/>
    <property type="match status" value="1"/>
</dbReference>
<evidence type="ECO:0000256" key="2">
    <source>
        <dbReference type="ARBA" id="ARBA00008936"/>
    </source>
</evidence>
<dbReference type="GO" id="GO:0016887">
    <property type="term" value="F:ATP hydrolysis activity"/>
    <property type="evidence" value="ECO:0007669"/>
    <property type="project" value="InterPro"/>
</dbReference>
<dbReference type="Pfam" id="PF02874">
    <property type="entry name" value="ATP-synt_ab_N"/>
    <property type="match status" value="1"/>
</dbReference>
<dbReference type="PROSITE" id="PS00152">
    <property type="entry name" value="ATPASE_ALPHA_BETA"/>
    <property type="match status" value="1"/>
</dbReference>
<dbReference type="SUPFAM" id="SSF52540">
    <property type="entry name" value="P-loop containing nucleoside triphosphate hydrolases"/>
    <property type="match status" value="1"/>
</dbReference>
<dbReference type="CDD" id="cd18119">
    <property type="entry name" value="ATP-synt_V_A-type_alpha_N"/>
    <property type="match status" value="1"/>
</dbReference>
<organism evidence="18">
    <name type="scientific">Brassica napus</name>
    <name type="common">Rape</name>
    <dbReference type="NCBI Taxonomy" id="3708"/>
    <lineage>
        <taxon>Eukaryota</taxon>
        <taxon>Viridiplantae</taxon>
        <taxon>Streptophyta</taxon>
        <taxon>Embryophyta</taxon>
        <taxon>Tracheophyta</taxon>
        <taxon>Spermatophyta</taxon>
        <taxon>Magnoliopsida</taxon>
        <taxon>eudicotyledons</taxon>
        <taxon>Gunneridae</taxon>
        <taxon>Pentapetalae</taxon>
        <taxon>rosids</taxon>
        <taxon>malvids</taxon>
        <taxon>Brassicales</taxon>
        <taxon>Brassicaceae</taxon>
        <taxon>Brassiceae</taxon>
        <taxon>Brassica</taxon>
    </lineage>
</organism>
<dbReference type="Gene3D" id="1.10.1140.10">
    <property type="entry name" value="Bovine Mitochondrial F1-atpase, Atp Synthase Beta Chain, Chain D, domain 3"/>
    <property type="match status" value="1"/>
</dbReference>
<dbReference type="Pfam" id="PF22919">
    <property type="entry name" value="ATP-synt_VA_C"/>
    <property type="match status" value="1"/>
</dbReference>
<comment type="catalytic activity">
    <reaction evidence="13">
        <text>ATP + H2O + 4 H(+)(in) = ADP + phosphate + 5 H(+)(out)</text>
        <dbReference type="Rhea" id="RHEA:57720"/>
        <dbReference type="ChEBI" id="CHEBI:15377"/>
        <dbReference type="ChEBI" id="CHEBI:15378"/>
        <dbReference type="ChEBI" id="CHEBI:30616"/>
        <dbReference type="ChEBI" id="CHEBI:43474"/>
        <dbReference type="ChEBI" id="CHEBI:456216"/>
        <dbReference type="EC" id="7.1.2.2"/>
    </reaction>
</comment>
<dbReference type="InterPro" id="IPR023366">
    <property type="entry name" value="ATP_synth_asu-like_sf"/>
</dbReference>
<dbReference type="Pfam" id="PF00006">
    <property type="entry name" value="ATP-synt_ab"/>
    <property type="match status" value="1"/>
</dbReference>
<keyword evidence="8" id="KW-0067">ATP-binding</keyword>
<evidence type="ECO:0000256" key="12">
    <source>
        <dbReference type="ARBA" id="ARBA00032088"/>
    </source>
</evidence>
<evidence type="ECO:0000256" key="7">
    <source>
        <dbReference type="ARBA" id="ARBA00022781"/>
    </source>
</evidence>
<keyword evidence="7" id="KW-0375">Hydrogen ion transport</keyword>
<dbReference type="Pfam" id="PF16886">
    <property type="entry name" value="ATP-synt_ab_Xtn"/>
    <property type="match status" value="1"/>
</dbReference>